<feature type="compositionally biased region" description="Basic and acidic residues" evidence="1">
    <location>
        <begin position="66"/>
        <end position="76"/>
    </location>
</feature>
<accession>A0A433D7A2</accession>
<dbReference type="Proteomes" id="UP000268093">
    <property type="component" value="Unassembled WGS sequence"/>
</dbReference>
<comment type="caution">
    <text evidence="2">The sequence shown here is derived from an EMBL/GenBank/DDBJ whole genome shotgun (WGS) entry which is preliminary data.</text>
</comment>
<dbReference type="AlphaFoldDB" id="A0A433D7A2"/>
<evidence type="ECO:0000313" key="3">
    <source>
        <dbReference type="Proteomes" id="UP000268093"/>
    </source>
</evidence>
<dbReference type="OrthoDB" id="7482953at2759"/>
<evidence type="ECO:0000256" key="1">
    <source>
        <dbReference type="SAM" id="MobiDB-lite"/>
    </source>
</evidence>
<sequence length="154" mass="16617">MMRGNRRISRSLVRAAGLLGRGVRATGPLGRGVRPTGLPGRGVRATGLLGRGVRATGLLEMGVVKEDAQADEREQENGDDEEAGEHVAPGGANEGFAVYHCGVENAYSMDGELFSRGRLSTWERYIYRKWDQIEPLSCGCQNNTPITAWGNLGT</sequence>
<evidence type="ECO:0000313" key="2">
    <source>
        <dbReference type="EMBL" id="RUP46746.1"/>
    </source>
</evidence>
<keyword evidence="3" id="KW-1185">Reference proteome</keyword>
<gene>
    <name evidence="2" type="ORF">BC936DRAFT_146573</name>
</gene>
<feature type="region of interest" description="Disordered" evidence="1">
    <location>
        <begin position="66"/>
        <end position="86"/>
    </location>
</feature>
<dbReference type="EMBL" id="RBNI01005400">
    <property type="protein sequence ID" value="RUP46746.1"/>
    <property type="molecule type" value="Genomic_DNA"/>
</dbReference>
<organism evidence="2 3">
    <name type="scientific">Jimgerdemannia flammicorona</name>
    <dbReference type="NCBI Taxonomy" id="994334"/>
    <lineage>
        <taxon>Eukaryota</taxon>
        <taxon>Fungi</taxon>
        <taxon>Fungi incertae sedis</taxon>
        <taxon>Mucoromycota</taxon>
        <taxon>Mucoromycotina</taxon>
        <taxon>Endogonomycetes</taxon>
        <taxon>Endogonales</taxon>
        <taxon>Endogonaceae</taxon>
        <taxon>Jimgerdemannia</taxon>
    </lineage>
</organism>
<protein>
    <submittedName>
        <fullName evidence="2">Uncharacterized protein</fullName>
    </submittedName>
</protein>
<name>A0A433D7A2_9FUNG</name>
<proteinExistence type="predicted"/>
<reference evidence="2 3" key="1">
    <citation type="journal article" date="2018" name="New Phytol.">
        <title>Phylogenomics of Endogonaceae and evolution of mycorrhizas within Mucoromycota.</title>
        <authorList>
            <person name="Chang Y."/>
            <person name="Desiro A."/>
            <person name="Na H."/>
            <person name="Sandor L."/>
            <person name="Lipzen A."/>
            <person name="Clum A."/>
            <person name="Barry K."/>
            <person name="Grigoriev I.V."/>
            <person name="Martin F.M."/>
            <person name="Stajich J.E."/>
            <person name="Smith M.E."/>
            <person name="Bonito G."/>
            <person name="Spatafora J.W."/>
        </authorList>
    </citation>
    <scope>NUCLEOTIDE SEQUENCE [LARGE SCALE GENOMIC DNA]</scope>
    <source>
        <strain evidence="2 3">GMNB39</strain>
    </source>
</reference>